<keyword evidence="3" id="KW-0969">Cilium</keyword>
<keyword evidence="3" id="KW-0282">Flagellum</keyword>
<dbReference type="EMBL" id="JACTVA010000021">
    <property type="protein sequence ID" value="MBC9207721.1"/>
    <property type="molecule type" value="Genomic_DNA"/>
</dbReference>
<comment type="caution">
    <text evidence="3">The sequence shown here is derived from an EMBL/GenBank/DDBJ whole genome shotgun (WGS) entry which is preliminary data.</text>
</comment>
<reference evidence="3 4" key="1">
    <citation type="journal article" date="2013" name="Int. J. Syst. Evol. Microbiol.">
        <title>Roseomonas aerophila sp. nov., isolated from air.</title>
        <authorList>
            <person name="Kim S.J."/>
            <person name="Weon H.Y."/>
            <person name="Ahn J.H."/>
            <person name="Hong S.B."/>
            <person name="Seok S.J."/>
            <person name="Whang K.S."/>
            <person name="Kwon S.W."/>
        </authorList>
    </citation>
    <scope>NUCLEOTIDE SEQUENCE [LARGE SCALE GENOMIC DNA]</scope>
    <source>
        <strain evidence="3 4">NBRC 108923</strain>
    </source>
</reference>
<dbReference type="CDD" id="cd17470">
    <property type="entry name" value="T3SS_Flik_C"/>
    <property type="match status" value="1"/>
</dbReference>
<dbReference type="InterPro" id="IPR021136">
    <property type="entry name" value="Flagellar_hook_control-like_C"/>
</dbReference>
<proteinExistence type="predicted"/>
<dbReference type="Pfam" id="PF02120">
    <property type="entry name" value="Flg_hook"/>
    <property type="match status" value="1"/>
</dbReference>
<dbReference type="InterPro" id="IPR052563">
    <property type="entry name" value="FliK"/>
</dbReference>
<gene>
    <name evidence="3" type="ORF">IBL26_12825</name>
</gene>
<feature type="domain" description="Flagellar hook-length control protein-like C-terminal" evidence="2">
    <location>
        <begin position="388"/>
        <end position="456"/>
    </location>
</feature>
<feature type="region of interest" description="Disordered" evidence="1">
    <location>
        <begin position="221"/>
        <end position="250"/>
    </location>
</feature>
<dbReference type="PANTHER" id="PTHR37533:SF2">
    <property type="entry name" value="FLAGELLAR HOOK-LENGTH CONTROL PROTEIN"/>
    <property type="match status" value="1"/>
</dbReference>
<keyword evidence="3" id="KW-0966">Cell projection</keyword>
<feature type="region of interest" description="Disordered" evidence="1">
    <location>
        <begin position="268"/>
        <end position="291"/>
    </location>
</feature>
<evidence type="ECO:0000259" key="2">
    <source>
        <dbReference type="Pfam" id="PF02120"/>
    </source>
</evidence>
<keyword evidence="4" id="KW-1185">Reference proteome</keyword>
<dbReference type="PANTHER" id="PTHR37533">
    <property type="entry name" value="FLAGELLAR HOOK-LENGTH CONTROL PROTEIN"/>
    <property type="match status" value="1"/>
</dbReference>
<sequence length="509" mass="51682">MALSVGTELAALLLGANGAEAGPRRAPGGPTAALPGADVLPGFADLLAAATAGEAGVATAPAVMPQPGAEAPAPPTAIRPKPAMPAAMPWDALAAAAEAADGLAAPFQWPGNAQPAPALVPESLASVAEDAELPTEPAMPEVAQDVPLPLAIPVAPAMPVQAARPPAKTQQSATLPLSLTTEAPLEPQTPEAKSASFALPSSPEQKPGLETLATADLRPSLQPSAATPETPAAGQSIATPQPADASPAAPVQDGNQIVAAMATSVAPRPIEARRGDTAAAPTRRAETSAEKAVPIPLQPVEASDPVLAATAWKEMPATPRESDAKGATSSALAPAVEPELPAAAPPAISFEAQRPAESARPVAAAAVPLVLRPHQVAEAGQQIVLRTSQAATEGVETISVDLRPPELGRVEVRLTFREGTVQVSMTAERVETYEAFRHDRASLEQQMQQAGLQLGSGGLDLQHGRLPPREGGEPERRTAQAAELAADDAADDTLAPLRPRSDSLIDLIA</sequence>
<dbReference type="InterPro" id="IPR038610">
    <property type="entry name" value="FliK-like_C_sf"/>
</dbReference>
<feature type="compositionally biased region" description="Basic and acidic residues" evidence="1">
    <location>
        <begin position="467"/>
        <end position="478"/>
    </location>
</feature>
<name>A0ABR7RN27_9PROT</name>
<dbReference type="Gene3D" id="3.30.750.140">
    <property type="match status" value="1"/>
</dbReference>
<feature type="region of interest" description="Disordered" evidence="1">
    <location>
        <begin position="455"/>
        <end position="509"/>
    </location>
</feature>
<dbReference type="Proteomes" id="UP000626026">
    <property type="component" value="Unassembled WGS sequence"/>
</dbReference>
<organism evidence="3 4">
    <name type="scientific">Teichococcus aerophilus</name>
    <dbReference type="NCBI Taxonomy" id="1224513"/>
    <lineage>
        <taxon>Bacteria</taxon>
        <taxon>Pseudomonadati</taxon>
        <taxon>Pseudomonadota</taxon>
        <taxon>Alphaproteobacteria</taxon>
        <taxon>Acetobacterales</taxon>
        <taxon>Roseomonadaceae</taxon>
        <taxon>Roseomonas</taxon>
    </lineage>
</organism>
<evidence type="ECO:0000256" key="1">
    <source>
        <dbReference type="SAM" id="MobiDB-lite"/>
    </source>
</evidence>
<protein>
    <submittedName>
        <fullName evidence="3">Flagellar hook-length control protein FliK</fullName>
    </submittedName>
</protein>
<feature type="region of interest" description="Disordered" evidence="1">
    <location>
        <begin position="187"/>
        <end position="207"/>
    </location>
</feature>
<evidence type="ECO:0000313" key="4">
    <source>
        <dbReference type="Proteomes" id="UP000626026"/>
    </source>
</evidence>
<accession>A0ABR7RN27</accession>
<evidence type="ECO:0000313" key="3">
    <source>
        <dbReference type="EMBL" id="MBC9207721.1"/>
    </source>
</evidence>
<dbReference type="RefSeq" id="WP_187784886.1">
    <property type="nucleotide sequence ID" value="NZ_JACTVA010000021.1"/>
</dbReference>